<proteinExistence type="predicted"/>
<dbReference type="Proteomes" id="UP000837857">
    <property type="component" value="Chromosome 17"/>
</dbReference>
<keyword evidence="2" id="KW-1185">Reference proteome</keyword>
<name>A0ABN8I2W8_9NEOP</name>
<organism evidence="1 2">
    <name type="scientific">Iphiclides podalirius</name>
    <name type="common">scarce swallowtail</name>
    <dbReference type="NCBI Taxonomy" id="110791"/>
    <lineage>
        <taxon>Eukaryota</taxon>
        <taxon>Metazoa</taxon>
        <taxon>Ecdysozoa</taxon>
        <taxon>Arthropoda</taxon>
        <taxon>Hexapoda</taxon>
        <taxon>Insecta</taxon>
        <taxon>Pterygota</taxon>
        <taxon>Neoptera</taxon>
        <taxon>Endopterygota</taxon>
        <taxon>Lepidoptera</taxon>
        <taxon>Glossata</taxon>
        <taxon>Ditrysia</taxon>
        <taxon>Papilionoidea</taxon>
        <taxon>Papilionidae</taxon>
        <taxon>Papilioninae</taxon>
        <taxon>Iphiclides</taxon>
    </lineage>
</organism>
<reference evidence="1" key="1">
    <citation type="submission" date="2022-03" db="EMBL/GenBank/DDBJ databases">
        <authorList>
            <person name="Martin H S."/>
        </authorList>
    </citation>
    <scope>NUCLEOTIDE SEQUENCE</scope>
</reference>
<dbReference type="EMBL" id="OW152829">
    <property type="protein sequence ID" value="CAH2047542.1"/>
    <property type="molecule type" value="Genomic_DNA"/>
</dbReference>
<sequence length="118" mass="12861">MIFSVYPRRSGHVATRVSSATFCNGATIGCHIALDREIFDAAHILARQAIPHLYGNVVHCDRAALTRDSAPERVPAMRWNDLYLFIAAIDRCVRSAAADFDCDACPHDDCAESPGSAL</sequence>
<feature type="non-terminal residue" evidence="1">
    <location>
        <position position="118"/>
    </location>
</feature>
<protein>
    <submittedName>
        <fullName evidence="1">Uncharacterized protein</fullName>
    </submittedName>
</protein>
<accession>A0ABN8I2W8</accession>
<evidence type="ECO:0000313" key="2">
    <source>
        <dbReference type="Proteomes" id="UP000837857"/>
    </source>
</evidence>
<gene>
    <name evidence="1" type="ORF">IPOD504_LOCUS5825</name>
</gene>
<evidence type="ECO:0000313" key="1">
    <source>
        <dbReference type="EMBL" id="CAH2047542.1"/>
    </source>
</evidence>